<evidence type="ECO:0000256" key="6">
    <source>
        <dbReference type="ARBA" id="ARBA00047561"/>
    </source>
</evidence>
<dbReference type="GO" id="GO:0004325">
    <property type="term" value="F:ferrochelatase activity"/>
    <property type="evidence" value="ECO:0007669"/>
    <property type="project" value="InterPro"/>
</dbReference>
<dbReference type="PANTHER" id="PTHR35330">
    <property type="entry name" value="SIROHEME BIOSYNTHESIS PROTEIN MET8"/>
    <property type="match status" value="1"/>
</dbReference>
<evidence type="ECO:0000256" key="3">
    <source>
        <dbReference type="ARBA" id="ARBA00023002"/>
    </source>
</evidence>
<keyword evidence="5" id="KW-0627">Porphyrin biosynthesis</keyword>
<dbReference type="Pfam" id="PF14824">
    <property type="entry name" value="Sirohm_synth_M"/>
    <property type="match status" value="1"/>
</dbReference>
<evidence type="ECO:0000313" key="12">
    <source>
        <dbReference type="Proteomes" id="UP001182556"/>
    </source>
</evidence>
<dbReference type="Pfam" id="PF14823">
    <property type="entry name" value="Sirohm_synth_C"/>
    <property type="match status" value="1"/>
</dbReference>
<evidence type="ECO:0000256" key="4">
    <source>
        <dbReference type="ARBA" id="ARBA00023027"/>
    </source>
</evidence>
<evidence type="ECO:0000256" key="5">
    <source>
        <dbReference type="ARBA" id="ARBA00023244"/>
    </source>
</evidence>
<keyword evidence="4" id="KW-0520">NAD</keyword>
<dbReference type="GO" id="GO:0019354">
    <property type="term" value="P:siroheme biosynthetic process"/>
    <property type="evidence" value="ECO:0007669"/>
    <property type="project" value="InterPro"/>
</dbReference>
<dbReference type="Gene3D" id="3.30.160.110">
    <property type="entry name" value="Siroheme synthase, domain 2"/>
    <property type="match status" value="1"/>
</dbReference>
<keyword evidence="8" id="KW-0812">Transmembrane</keyword>
<dbReference type="NCBIfam" id="TIGR01470">
    <property type="entry name" value="cysG_Nterm"/>
    <property type="match status" value="1"/>
</dbReference>
<dbReference type="Gene3D" id="3.40.50.720">
    <property type="entry name" value="NAD(P)-binding Rossmann-like Domain"/>
    <property type="match status" value="1"/>
</dbReference>
<comment type="caution">
    <text evidence="11">The sequence shown here is derived from an EMBL/GenBank/DDBJ whole genome shotgun (WGS) entry which is preliminary data.</text>
</comment>
<evidence type="ECO:0000259" key="10">
    <source>
        <dbReference type="Pfam" id="PF14824"/>
    </source>
</evidence>
<keyword evidence="8" id="KW-0472">Membrane</keyword>
<keyword evidence="12" id="KW-1185">Reference proteome</keyword>
<dbReference type="InterPro" id="IPR028162">
    <property type="entry name" value="Met8_C"/>
</dbReference>
<feature type="compositionally biased region" description="Pro residues" evidence="7">
    <location>
        <begin position="8"/>
        <end position="20"/>
    </location>
</feature>
<comment type="pathway">
    <text evidence="1">Porphyrin-containing compound metabolism; siroheme biosynthesis; sirohydrochlorin from precorrin-2: step 1/1.</text>
</comment>
<keyword evidence="8" id="KW-1133">Transmembrane helix</keyword>
<dbReference type="InterPro" id="IPR036291">
    <property type="entry name" value="NAD(P)-bd_dom_sf"/>
</dbReference>
<evidence type="ECO:0000256" key="7">
    <source>
        <dbReference type="SAM" id="MobiDB-lite"/>
    </source>
</evidence>
<gene>
    <name evidence="11" type="ORF">DB88DRAFT_506088</name>
</gene>
<dbReference type="SUPFAM" id="SSF51735">
    <property type="entry name" value="NAD(P)-binding Rossmann-fold domains"/>
    <property type="match status" value="1"/>
</dbReference>
<evidence type="ECO:0000313" key="11">
    <source>
        <dbReference type="EMBL" id="KAK1922661.1"/>
    </source>
</evidence>
<dbReference type="GO" id="GO:0043115">
    <property type="term" value="F:precorrin-2 dehydrogenase activity"/>
    <property type="evidence" value="ECO:0007669"/>
    <property type="project" value="UniProtKB-EC"/>
</dbReference>
<accession>A0AAD9FNT2</accession>
<dbReference type="AlphaFoldDB" id="A0AAD9FNT2"/>
<dbReference type="InterPro" id="IPR028281">
    <property type="entry name" value="Sirohaem_synthase_central"/>
</dbReference>
<evidence type="ECO:0000256" key="8">
    <source>
        <dbReference type="SAM" id="Phobius"/>
    </source>
</evidence>
<evidence type="ECO:0000256" key="2">
    <source>
        <dbReference type="ARBA" id="ARBA00012400"/>
    </source>
</evidence>
<feature type="domain" description="Siroheme synthase central" evidence="10">
    <location>
        <begin position="153"/>
        <end position="176"/>
    </location>
</feature>
<evidence type="ECO:0000259" key="9">
    <source>
        <dbReference type="Pfam" id="PF14823"/>
    </source>
</evidence>
<dbReference type="Pfam" id="PF13241">
    <property type="entry name" value="NAD_binding_7"/>
    <property type="match status" value="1"/>
</dbReference>
<reference evidence="11" key="1">
    <citation type="submission" date="2023-02" db="EMBL/GenBank/DDBJ databases">
        <title>Identification and recombinant expression of a fungal hydrolase from Papiliotrema laurentii that hydrolyzes apple cutin and clears colloidal polyester polyurethane.</title>
        <authorList>
            <consortium name="DOE Joint Genome Institute"/>
            <person name="Roman V.A."/>
            <person name="Bojanowski C."/>
            <person name="Crable B.R."/>
            <person name="Wagner D.N."/>
            <person name="Hung C.S."/>
            <person name="Nadeau L.J."/>
            <person name="Schratz L."/>
            <person name="Haridas S."/>
            <person name="Pangilinan J."/>
            <person name="Lipzen A."/>
            <person name="Na H."/>
            <person name="Yan M."/>
            <person name="Ng V."/>
            <person name="Grigoriev I.V."/>
            <person name="Spatafora J.W."/>
            <person name="Barlow D."/>
            <person name="Biffinger J."/>
            <person name="Kelley-Loughnane N."/>
            <person name="Varaljay V.A."/>
            <person name="Crookes-Goodson W.J."/>
        </authorList>
    </citation>
    <scope>NUCLEOTIDE SEQUENCE</scope>
    <source>
        <strain evidence="11">5307AH</strain>
    </source>
</reference>
<dbReference type="PANTHER" id="PTHR35330:SF1">
    <property type="entry name" value="SIROHEME BIOSYNTHESIS PROTEIN MET8"/>
    <property type="match status" value="1"/>
</dbReference>
<dbReference type="EMBL" id="JAODAN010000008">
    <property type="protein sequence ID" value="KAK1922661.1"/>
    <property type="molecule type" value="Genomic_DNA"/>
</dbReference>
<dbReference type="Proteomes" id="UP001182556">
    <property type="component" value="Unassembled WGS sequence"/>
</dbReference>
<feature type="transmembrane region" description="Helical" evidence="8">
    <location>
        <begin position="277"/>
        <end position="296"/>
    </location>
</feature>
<keyword evidence="3" id="KW-0560">Oxidoreductase</keyword>
<dbReference type="Gene3D" id="1.10.3280.10">
    <property type="entry name" value="Siroheme synthase, domain 3"/>
    <property type="match status" value="1"/>
</dbReference>
<dbReference type="InterPro" id="IPR006367">
    <property type="entry name" value="Sirohaem_synthase_N"/>
</dbReference>
<protein>
    <recommendedName>
        <fullName evidence="2">precorrin-2 dehydrogenase</fullName>
        <ecNumber evidence="2">1.3.1.76</ecNumber>
    </recommendedName>
</protein>
<sequence>MSSTMVPTPTPRSTPPPDTAYPPVVKGSSLMIGYRLDKRPVLLIGGGNVASGRLFFLLETGAHVTLIAPSPLDPSITHRLSTNAGDITWHDREFRGRDDPVKVEDFVMVLTAIDDNDMSKLVWEMCKEQKVIVQVADVPPLCDFYFGAQLRKGPLQVMISTGGQGPKIGAMVRDMILDALPDNLEEAIEGVGKLRGDLRKRAPGVGGPLGKQRMEWMIRICDEWGLGEMAGLKDEQVRTKVLDQGWDNGKVVVTPEQVGIRRKRKDVLGSQSVIKGFAGGLVSGLAIGAIGAILYFRSR</sequence>
<dbReference type="InterPro" id="IPR028161">
    <property type="entry name" value="Met8-like"/>
</dbReference>
<name>A0AAD9FNT2_PAPLA</name>
<comment type="catalytic activity">
    <reaction evidence="6">
        <text>precorrin-2 + NAD(+) = sirohydrochlorin + NADH + 2 H(+)</text>
        <dbReference type="Rhea" id="RHEA:15613"/>
        <dbReference type="ChEBI" id="CHEBI:15378"/>
        <dbReference type="ChEBI" id="CHEBI:57540"/>
        <dbReference type="ChEBI" id="CHEBI:57945"/>
        <dbReference type="ChEBI" id="CHEBI:58351"/>
        <dbReference type="ChEBI" id="CHEBI:58827"/>
        <dbReference type="EC" id="1.3.1.76"/>
    </reaction>
</comment>
<feature type="region of interest" description="Disordered" evidence="7">
    <location>
        <begin position="1"/>
        <end position="22"/>
    </location>
</feature>
<proteinExistence type="predicted"/>
<feature type="domain" description="Siroheme biosynthesis protein Met8 C-terminal" evidence="9">
    <location>
        <begin position="181"/>
        <end position="251"/>
    </location>
</feature>
<dbReference type="SUPFAM" id="SSF75615">
    <property type="entry name" value="Siroheme synthase middle domains-like"/>
    <property type="match status" value="1"/>
</dbReference>
<evidence type="ECO:0000256" key="1">
    <source>
        <dbReference type="ARBA" id="ARBA00005010"/>
    </source>
</evidence>
<dbReference type="EC" id="1.3.1.76" evidence="2"/>
<organism evidence="11 12">
    <name type="scientific">Papiliotrema laurentii</name>
    <name type="common">Cryptococcus laurentii</name>
    <dbReference type="NCBI Taxonomy" id="5418"/>
    <lineage>
        <taxon>Eukaryota</taxon>
        <taxon>Fungi</taxon>
        <taxon>Dikarya</taxon>
        <taxon>Basidiomycota</taxon>
        <taxon>Agaricomycotina</taxon>
        <taxon>Tremellomycetes</taxon>
        <taxon>Tremellales</taxon>
        <taxon>Rhynchogastremaceae</taxon>
        <taxon>Papiliotrema</taxon>
    </lineage>
</organism>